<dbReference type="AlphaFoldDB" id="A0A084JAC3"/>
<feature type="transmembrane region" description="Helical" evidence="1">
    <location>
        <begin position="117"/>
        <end position="141"/>
    </location>
</feature>
<evidence type="ECO:0000313" key="3">
    <source>
        <dbReference type="Proteomes" id="UP000028542"/>
    </source>
</evidence>
<evidence type="ECO:0000313" key="2">
    <source>
        <dbReference type="EMBL" id="KEZ85907.1"/>
    </source>
</evidence>
<dbReference type="RefSeq" id="WP_035133637.1">
    <property type="nucleotide sequence ID" value="NZ_JPMD01000028.1"/>
</dbReference>
<protein>
    <submittedName>
        <fullName evidence="2">Membrane protein</fullName>
    </submittedName>
</protein>
<dbReference type="eggNOG" id="COG2431">
    <property type="taxonomic scope" value="Bacteria"/>
</dbReference>
<evidence type="ECO:0000256" key="1">
    <source>
        <dbReference type="SAM" id="Phobius"/>
    </source>
</evidence>
<keyword evidence="1" id="KW-0472">Membrane</keyword>
<proteinExistence type="predicted"/>
<feature type="transmembrane region" description="Helical" evidence="1">
    <location>
        <begin position="5"/>
        <end position="25"/>
    </location>
</feature>
<sequence length="199" mass="20984">MTYIIIVSILVGMGCGYFVFPPEIMSSIDNLASISLFVLIFLVGIDVGGNKTIFKDLKKAGFKVLLVPFGGIVGSLLGGLLVGFLFNMALNESLAIGSGFGWYSLSGVMLKEMGGDTLGAIAFLTNVFREMITVILIPILAKKLNGYTAIAPAGATSMDTTLPLIAKATNPEIAVIAFINGVILSSLVPVFVTFFYNLG</sequence>
<dbReference type="GO" id="GO:0015661">
    <property type="term" value="F:L-lysine efflux transmembrane transporter activity"/>
    <property type="evidence" value="ECO:0007669"/>
    <property type="project" value="InterPro"/>
</dbReference>
<feature type="transmembrane region" description="Helical" evidence="1">
    <location>
        <begin position="31"/>
        <end position="49"/>
    </location>
</feature>
<name>A0A084JAC3_9CLOT</name>
<organism evidence="2 3">
    <name type="scientific">Clostridium sulfidigenes</name>
    <dbReference type="NCBI Taxonomy" id="318464"/>
    <lineage>
        <taxon>Bacteria</taxon>
        <taxon>Bacillati</taxon>
        <taxon>Bacillota</taxon>
        <taxon>Clostridia</taxon>
        <taxon>Eubacteriales</taxon>
        <taxon>Clostridiaceae</taxon>
        <taxon>Clostridium</taxon>
    </lineage>
</organism>
<reference evidence="2 3" key="1">
    <citation type="submission" date="2014-07" db="EMBL/GenBank/DDBJ databases">
        <title>Draft genome of Clostridium sulfidigenes 113A isolated from sediments associated with methane hydrate from Krishna Godavari basin.</title>
        <authorList>
            <person name="Honkalas V.S."/>
            <person name="Dabir A.P."/>
            <person name="Arora P."/>
            <person name="Dhakephalkar P.K."/>
        </authorList>
    </citation>
    <scope>NUCLEOTIDE SEQUENCE [LARGE SCALE GENOMIC DNA]</scope>
    <source>
        <strain evidence="2 3">113A</strain>
    </source>
</reference>
<dbReference type="PANTHER" id="PTHR35804">
    <property type="entry name" value="LYSINE EXPORTER LYSO"/>
    <property type="match status" value="1"/>
</dbReference>
<dbReference type="Pfam" id="PF03956">
    <property type="entry name" value="Lys_export"/>
    <property type="match status" value="1"/>
</dbReference>
<gene>
    <name evidence="2" type="ORF">IO99_12280</name>
</gene>
<dbReference type="PANTHER" id="PTHR35804:SF1">
    <property type="entry name" value="LYSINE EXPORTER LYSO"/>
    <property type="match status" value="1"/>
</dbReference>
<keyword evidence="1" id="KW-1133">Transmembrane helix</keyword>
<dbReference type="InterPro" id="IPR005642">
    <property type="entry name" value="LysO"/>
</dbReference>
<dbReference type="Proteomes" id="UP000028542">
    <property type="component" value="Unassembled WGS sequence"/>
</dbReference>
<dbReference type="Gene3D" id="1.20.1530.20">
    <property type="match status" value="1"/>
</dbReference>
<feature type="transmembrane region" description="Helical" evidence="1">
    <location>
        <begin position="173"/>
        <end position="196"/>
    </location>
</feature>
<comment type="caution">
    <text evidence="2">The sequence shown here is derived from an EMBL/GenBank/DDBJ whole genome shotgun (WGS) entry which is preliminary data.</text>
</comment>
<dbReference type="GO" id="GO:0005886">
    <property type="term" value="C:plasma membrane"/>
    <property type="evidence" value="ECO:0007669"/>
    <property type="project" value="TreeGrafter"/>
</dbReference>
<keyword evidence="3" id="KW-1185">Reference proteome</keyword>
<keyword evidence="1" id="KW-0812">Transmembrane</keyword>
<accession>A0A084JAC3</accession>
<dbReference type="EMBL" id="JPMD01000028">
    <property type="protein sequence ID" value="KEZ85907.1"/>
    <property type="molecule type" value="Genomic_DNA"/>
</dbReference>
<feature type="transmembrane region" description="Helical" evidence="1">
    <location>
        <begin position="61"/>
        <end position="87"/>
    </location>
</feature>
<dbReference type="InterPro" id="IPR038770">
    <property type="entry name" value="Na+/solute_symporter_sf"/>
</dbReference>